<feature type="signal peptide" evidence="7">
    <location>
        <begin position="1"/>
        <end position="23"/>
    </location>
</feature>
<evidence type="ECO:0000256" key="3">
    <source>
        <dbReference type="ARBA" id="ARBA00047417"/>
    </source>
</evidence>
<comment type="pathway">
    <text evidence="6">Sulfur metabolism; glutathione metabolism.</text>
</comment>
<evidence type="ECO:0000256" key="6">
    <source>
        <dbReference type="RuleBase" id="RU368036"/>
    </source>
</evidence>
<dbReference type="RefSeq" id="WP_246135017.1">
    <property type="nucleotide sequence ID" value="NZ_BJYR01000005.1"/>
</dbReference>
<comment type="similarity">
    <text evidence="6">Belongs to the gamma-glutamyltransferase family.</text>
</comment>
<dbReference type="Proteomes" id="UP000321464">
    <property type="component" value="Unassembled WGS sequence"/>
</dbReference>
<keyword evidence="6" id="KW-0808">Transferase</keyword>
<keyword evidence="7" id="KW-0732">Signal</keyword>
<dbReference type="EC" id="2.3.2.2" evidence="6"/>
<keyword evidence="6" id="KW-0865">Zymogen</keyword>
<protein>
    <recommendedName>
        <fullName evidence="6">Glutathione hydrolase proenzyme</fullName>
        <ecNumber evidence="6">2.3.2.2</ecNumber>
        <ecNumber evidence="6">3.4.19.13</ecNumber>
    </recommendedName>
    <component>
        <recommendedName>
            <fullName evidence="6">Glutathione hydrolase large chain</fullName>
        </recommendedName>
    </component>
    <component>
        <recommendedName>
            <fullName evidence="6">Glutathione hydrolase small chain</fullName>
        </recommendedName>
    </component>
</protein>
<evidence type="ECO:0000256" key="7">
    <source>
        <dbReference type="SAM" id="SignalP"/>
    </source>
</evidence>
<dbReference type="PANTHER" id="PTHR43881:SF1">
    <property type="entry name" value="GAMMA-GLUTAMYLTRANSPEPTIDASE (AFU_ORTHOLOGUE AFUA_4G13580)"/>
    <property type="match status" value="1"/>
</dbReference>
<dbReference type="GO" id="GO:0006750">
    <property type="term" value="P:glutathione biosynthetic process"/>
    <property type="evidence" value="ECO:0007669"/>
    <property type="project" value="UniProtKB-KW"/>
</dbReference>
<dbReference type="InterPro" id="IPR043137">
    <property type="entry name" value="GGT_ssub_C"/>
</dbReference>
<comment type="catalytic activity">
    <reaction evidence="1 6">
        <text>an S-substituted glutathione + H2O = an S-substituted L-cysteinylglycine + L-glutamate</text>
        <dbReference type="Rhea" id="RHEA:59468"/>
        <dbReference type="ChEBI" id="CHEBI:15377"/>
        <dbReference type="ChEBI" id="CHEBI:29985"/>
        <dbReference type="ChEBI" id="CHEBI:90779"/>
        <dbReference type="ChEBI" id="CHEBI:143103"/>
        <dbReference type="EC" id="3.4.19.13"/>
    </reaction>
</comment>
<dbReference type="NCBIfam" id="TIGR00066">
    <property type="entry name" value="g_glut_trans"/>
    <property type="match status" value="1"/>
</dbReference>
<comment type="caution">
    <text evidence="8">The sequence shown here is derived from an EMBL/GenBank/DDBJ whole genome shotgun (WGS) entry which is preliminary data.</text>
</comment>
<comment type="PTM">
    <text evidence="6">Cleaved by autocatalysis into a large and a small subunit.</text>
</comment>
<dbReference type="EC" id="3.4.19.13" evidence="6"/>
<dbReference type="Pfam" id="PF01019">
    <property type="entry name" value="G_glu_transpept"/>
    <property type="match status" value="1"/>
</dbReference>
<dbReference type="Gene3D" id="3.60.20.40">
    <property type="match status" value="1"/>
</dbReference>
<sequence>MPYRLRLATGAALLALLPLAGHAEPGSFDAVRGDRAGGWTAQSRSEVMALNGMVATSQPLASEAGLEVLHAGGNAFDAAVATAAAINVVEPEATGIGGDMFVIAWVAKEKRLVALDAAGRAPSGANLERYRKMFGKSMPEEGIHAALVPGAVDGWSVLLARYGKLGLGPALQPAIRIADQGFPLTERIGGEWQVSARLLAKDPDSAKTYMPGGKSLGWGDIFRNPDLAGAFRLIAKDGRDAFYKGPIAKAIVAKSQSLGGGFALADFDTIRARWVEPISTTFKGTTIHEMPPSTQGFAVLQIMNMLEVCPAKLGLGPLGPRSADYWHLMVEAKKLAYADLKRFNGDPDYSAIPVARLISKDYAAQQCSRIDMKKSAAIGPDAPALGGTAYITTADKEGNVVSLIYSVYDFFGSGVTVPGYGFVLSNRGNAFSLDPASPNAIAPGKRPFYTIIPGFVTKDGKPFFSFGVMQGGQQAQGQAQVLANLLAFGANVQSASDAARFNHNQQSNELRLESGLYDLVGADLAARGHKVIRDDGSEMGGYQGIMIDPRTGAYRGGSDHRKDGMAVGY</sequence>
<keyword evidence="6" id="KW-0317">Glutathione biosynthesis</keyword>
<evidence type="ECO:0000256" key="2">
    <source>
        <dbReference type="ARBA" id="ARBA00001089"/>
    </source>
</evidence>
<keyword evidence="9" id="KW-1185">Reference proteome</keyword>
<dbReference type="AlphaFoldDB" id="A0A512AH28"/>
<comment type="catalytic activity">
    <reaction evidence="2 6">
        <text>glutathione + H2O = L-cysteinylglycine + L-glutamate</text>
        <dbReference type="Rhea" id="RHEA:28807"/>
        <dbReference type="ChEBI" id="CHEBI:15377"/>
        <dbReference type="ChEBI" id="CHEBI:29985"/>
        <dbReference type="ChEBI" id="CHEBI:57925"/>
        <dbReference type="ChEBI" id="CHEBI:61694"/>
        <dbReference type="EC" id="3.4.19.13"/>
    </reaction>
</comment>
<evidence type="ECO:0000256" key="4">
    <source>
        <dbReference type="PIRSR" id="PIRSR600101-1"/>
    </source>
</evidence>
<dbReference type="InterPro" id="IPR043138">
    <property type="entry name" value="GGT_lsub"/>
</dbReference>
<dbReference type="EMBL" id="BJYR01000005">
    <property type="protein sequence ID" value="GEN98981.1"/>
    <property type="molecule type" value="Genomic_DNA"/>
</dbReference>
<evidence type="ECO:0000313" key="8">
    <source>
        <dbReference type="EMBL" id="GEN98981.1"/>
    </source>
</evidence>
<feature type="chain" id="PRO_5021759197" description="Glutathione hydrolase proenzyme" evidence="7">
    <location>
        <begin position="24"/>
        <end position="569"/>
    </location>
</feature>
<gene>
    <name evidence="8" type="ORF">NSE01_08140</name>
</gene>
<proteinExistence type="inferred from homology"/>
<feature type="active site" description="Nucleophile" evidence="4">
    <location>
        <position position="388"/>
    </location>
</feature>
<keyword evidence="6" id="KW-0378">Hydrolase</keyword>
<organism evidence="8 9">
    <name type="scientific">Novosphingobium sediminis</name>
    <dbReference type="NCBI Taxonomy" id="707214"/>
    <lineage>
        <taxon>Bacteria</taxon>
        <taxon>Pseudomonadati</taxon>
        <taxon>Pseudomonadota</taxon>
        <taxon>Alphaproteobacteria</taxon>
        <taxon>Sphingomonadales</taxon>
        <taxon>Sphingomonadaceae</taxon>
        <taxon>Novosphingobium</taxon>
    </lineage>
</organism>
<dbReference type="InterPro" id="IPR000101">
    <property type="entry name" value="GGT_peptidase"/>
</dbReference>
<dbReference type="GO" id="GO:0006751">
    <property type="term" value="P:glutathione catabolic process"/>
    <property type="evidence" value="ECO:0007669"/>
    <property type="project" value="UniProtKB-UniRule"/>
</dbReference>
<reference evidence="8 9" key="1">
    <citation type="submission" date="2019-07" db="EMBL/GenBank/DDBJ databases">
        <title>Whole genome shotgun sequence of Novosphingobium sediminis NBRC 106119.</title>
        <authorList>
            <person name="Hosoyama A."/>
            <person name="Uohara A."/>
            <person name="Ohji S."/>
            <person name="Ichikawa N."/>
        </authorList>
    </citation>
    <scope>NUCLEOTIDE SEQUENCE [LARGE SCALE GENOMIC DNA]</scope>
    <source>
        <strain evidence="8 9">NBRC 106119</strain>
    </source>
</reference>
<accession>A0A512AH28</accession>
<feature type="binding site" evidence="5">
    <location>
        <position position="471"/>
    </location>
    <ligand>
        <name>L-glutamate</name>
        <dbReference type="ChEBI" id="CHEBI:29985"/>
    </ligand>
</feature>
<comment type="subunit">
    <text evidence="6">This enzyme consists of two polypeptide chains, which are synthesized in precursor form from a single polypeptide.</text>
</comment>
<dbReference type="Gene3D" id="1.10.246.130">
    <property type="match status" value="1"/>
</dbReference>
<dbReference type="GO" id="GO:0103068">
    <property type="term" value="F:leukotriene C4 gamma-glutamyl transferase activity"/>
    <property type="evidence" value="ECO:0007669"/>
    <property type="project" value="UniProtKB-EC"/>
</dbReference>
<dbReference type="SUPFAM" id="SSF56235">
    <property type="entry name" value="N-terminal nucleophile aminohydrolases (Ntn hydrolases)"/>
    <property type="match status" value="1"/>
</dbReference>
<dbReference type="GO" id="GO:0036374">
    <property type="term" value="F:glutathione hydrolase activity"/>
    <property type="evidence" value="ECO:0007669"/>
    <property type="project" value="UniProtKB-UniRule"/>
</dbReference>
<evidence type="ECO:0000313" key="9">
    <source>
        <dbReference type="Proteomes" id="UP000321464"/>
    </source>
</evidence>
<dbReference type="PANTHER" id="PTHR43881">
    <property type="entry name" value="GAMMA-GLUTAMYLTRANSPEPTIDASE (AFU_ORTHOLOGUE AFUA_4G13580)"/>
    <property type="match status" value="1"/>
</dbReference>
<keyword evidence="6" id="KW-0012">Acyltransferase</keyword>
<dbReference type="PRINTS" id="PR01210">
    <property type="entry name" value="GGTRANSPTASE"/>
</dbReference>
<comment type="catalytic activity">
    <reaction evidence="3 6">
        <text>an N-terminal (5-L-glutamyl)-[peptide] + an alpha-amino acid = 5-L-glutamyl amino acid + an N-terminal L-alpha-aminoacyl-[peptide]</text>
        <dbReference type="Rhea" id="RHEA:23904"/>
        <dbReference type="Rhea" id="RHEA-COMP:9780"/>
        <dbReference type="Rhea" id="RHEA-COMP:9795"/>
        <dbReference type="ChEBI" id="CHEBI:77644"/>
        <dbReference type="ChEBI" id="CHEBI:78597"/>
        <dbReference type="ChEBI" id="CHEBI:78599"/>
        <dbReference type="ChEBI" id="CHEBI:78608"/>
        <dbReference type="EC" id="2.3.2.2"/>
    </reaction>
</comment>
<dbReference type="InterPro" id="IPR052896">
    <property type="entry name" value="GGT-like_enzyme"/>
</dbReference>
<evidence type="ECO:0000256" key="1">
    <source>
        <dbReference type="ARBA" id="ARBA00001049"/>
    </source>
</evidence>
<dbReference type="InterPro" id="IPR029055">
    <property type="entry name" value="Ntn_hydrolases_N"/>
</dbReference>
<dbReference type="UniPathway" id="UPA00204"/>
<evidence type="ECO:0000256" key="5">
    <source>
        <dbReference type="PIRSR" id="PIRSR600101-2"/>
    </source>
</evidence>
<name>A0A512AH28_9SPHN</name>